<reference evidence="6 7" key="1">
    <citation type="journal article" date="2018" name="Evol. Lett.">
        <title>Horizontal gene cluster transfer increased hallucinogenic mushroom diversity.</title>
        <authorList>
            <person name="Reynolds H.T."/>
            <person name="Vijayakumar V."/>
            <person name="Gluck-Thaler E."/>
            <person name="Korotkin H.B."/>
            <person name="Matheny P.B."/>
            <person name="Slot J.C."/>
        </authorList>
    </citation>
    <scope>NUCLEOTIDE SEQUENCE [LARGE SCALE GENOMIC DNA]</scope>
    <source>
        <strain evidence="6 7">SRW20</strain>
    </source>
</reference>
<dbReference type="Proteomes" id="UP000284706">
    <property type="component" value="Unassembled WGS sequence"/>
</dbReference>
<accession>A0A409XZV3</accession>
<keyword evidence="1" id="KW-0479">Metal-binding</keyword>
<dbReference type="Gene3D" id="6.10.140.2220">
    <property type="match status" value="1"/>
</dbReference>
<dbReference type="InParanoid" id="A0A409XZV3"/>
<dbReference type="SUPFAM" id="SSF144232">
    <property type="entry name" value="HIT/MYND zinc finger-like"/>
    <property type="match status" value="1"/>
</dbReference>
<keyword evidence="7" id="KW-1185">Reference proteome</keyword>
<dbReference type="PROSITE" id="PS50865">
    <property type="entry name" value="ZF_MYND_2"/>
    <property type="match status" value="1"/>
</dbReference>
<evidence type="ECO:0000313" key="7">
    <source>
        <dbReference type="Proteomes" id="UP000284706"/>
    </source>
</evidence>
<sequence length="991" mass="113747">MLLISTTSLPLVVLDFIALRELYILSKLNKRLNFIVLIELLNRFFADTQGLLDFMEDERAILFGSAVFRFLDRTFSQKCTLLDVCIHAESSERMNHIMEHEGFKFKSSARSAKKFLTAVKNEIYSTQPHKLKSSGERNSSEADRSPWGPYDFRGVGQKHKLRIRIHVVRTGALMNYISWNCVVSLFPNSAFIRRRSFISRQEDLSWRRSPKGFHAWFDNYAKKYDFSVIGITHRQYKEVETGERHVGDKFCWIIPVIQTGLPSVACVHIPSTSKQPVKGPSFEVLDYISGTTRVDSYMRIGEPDLWSGTLYDVSTIECPATVLRRFHGQGSEGVVSCTPWGVISHISISLPYRHVMKSNEQKHLRKERHCICFVHSTAHQSCTIVITKGPTPPDNGMLDGSVFLNGNPLPDGNVTLNGSAILDGNATPKICGSTRCTVPRDAQILKRCAGCQVKYYCCRACQIIDWPIHRVLCDHKAAERPTEGWEDAIAQFHDTYGVFVLSYGIGLVFAISDLNPAYIPTPMEWRNLWQTYACAVEIKVTEVSNSVGNDAYTVKFLRTFPVRVDTYLSVSRLRGYRNSVSRTDYTVGVIFVVVPYERGPVQAVTTTTRILELIPFTPLSQIEKFLLISNHELVKLIFCRLPASVVIVLGKTNRRLQFITRYFMNEIWNLRSFYRKVFYDEAGAAELLANGDVMLYGPLVFRFFDKTMVAHAWDAAEALDVCVHVQALDKLVDFMSREGFFFNSHETVSFIGAINKELANIRPWKLKSSGERNASQKDRSAWGPYNFGRLIQRNWYQRVRIHVVRCEPYQHILSLHSTALMHFIAWNRAIPIFPRSTFTSRVSFVASQEEVREDKTGRSFQKWFFAYAKTHKIRLVGLDHRRYERAELGKRYIGDQRSWIIPYVGEGDDAIPKTHTLHGPHFEVLDWTSSTTRADSYIRIGEPEIWRFIEQLFILALIEFNSFSNAFRSLRPTATSHWSSIRFSTYHEQNN</sequence>
<dbReference type="Pfam" id="PF01753">
    <property type="entry name" value="zf-MYND"/>
    <property type="match status" value="1"/>
</dbReference>
<protein>
    <recommendedName>
        <fullName evidence="5">MYND-type domain-containing protein</fullName>
    </recommendedName>
</protein>
<evidence type="ECO:0000256" key="4">
    <source>
        <dbReference type="PROSITE-ProRule" id="PRU00134"/>
    </source>
</evidence>
<dbReference type="GO" id="GO:0008270">
    <property type="term" value="F:zinc ion binding"/>
    <property type="evidence" value="ECO:0007669"/>
    <property type="project" value="UniProtKB-KW"/>
</dbReference>
<gene>
    <name evidence="6" type="ORF">CVT26_005624</name>
</gene>
<proteinExistence type="predicted"/>
<feature type="domain" description="MYND-type" evidence="5">
    <location>
        <begin position="428"/>
        <end position="473"/>
    </location>
</feature>
<comment type="caution">
    <text evidence="6">The sequence shown here is derived from an EMBL/GenBank/DDBJ whole genome shotgun (WGS) entry which is preliminary data.</text>
</comment>
<name>A0A409XZV3_9AGAR</name>
<dbReference type="AlphaFoldDB" id="A0A409XZV3"/>
<evidence type="ECO:0000256" key="2">
    <source>
        <dbReference type="ARBA" id="ARBA00022771"/>
    </source>
</evidence>
<dbReference type="PROSITE" id="PS01360">
    <property type="entry name" value="ZF_MYND_1"/>
    <property type="match status" value="1"/>
</dbReference>
<organism evidence="6 7">
    <name type="scientific">Gymnopilus dilepis</name>
    <dbReference type="NCBI Taxonomy" id="231916"/>
    <lineage>
        <taxon>Eukaryota</taxon>
        <taxon>Fungi</taxon>
        <taxon>Dikarya</taxon>
        <taxon>Basidiomycota</taxon>
        <taxon>Agaricomycotina</taxon>
        <taxon>Agaricomycetes</taxon>
        <taxon>Agaricomycetidae</taxon>
        <taxon>Agaricales</taxon>
        <taxon>Agaricineae</taxon>
        <taxon>Hymenogastraceae</taxon>
        <taxon>Gymnopilus</taxon>
    </lineage>
</organism>
<evidence type="ECO:0000313" key="6">
    <source>
        <dbReference type="EMBL" id="PPQ96304.1"/>
    </source>
</evidence>
<keyword evidence="2 4" id="KW-0863">Zinc-finger</keyword>
<evidence type="ECO:0000256" key="1">
    <source>
        <dbReference type="ARBA" id="ARBA00022723"/>
    </source>
</evidence>
<evidence type="ECO:0000259" key="5">
    <source>
        <dbReference type="PROSITE" id="PS50865"/>
    </source>
</evidence>
<keyword evidence="3" id="KW-0862">Zinc</keyword>
<dbReference type="EMBL" id="NHYE01001381">
    <property type="protein sequence ID" value="PPQ96304.1"/>
    <property type="molecule type" value="Genomic_DNA"/>
</dbReference>
<evidence type="ECO:0000256" key="3">
    <source>
        <dbReference type="ARBA" id="ARBA00022833"/>
    </source>
</evidence>
<dbReference type="OrthoDB" id="3046414at2759"/>
<dbReference type="InterPro" id="IPR002893">
    <property type="entry name" value="Znf_MYND"/>
</dbReference>